<dbReference type="RefSeq" id="WP_225423625.1">
    <property type="nucleotide sequence ID" value="NZ_JBHTOP010000006.1"/>
</dbReference>
<gene>
    <name evidence="2" type="ORF">ACFQ5M_04190</name>
</gene>
<dbReference type="Gene3D" id="3.40.630.30">
    <property type="match status" value="1"/>
</dbReference>
<dbReference type="InterPro" id="IPR000182">
    <property type="entry name" value="GNAT_dom"/>
</dbReference>
<dbReference type="SUPFAM" id="SSF55729">
    <property type="entry name" value="Acyl-CoA N-acyltransferases (Nat)"/>
    <property type="match status" value="1"/>
</dbReference>
<dbReference type="Proteomes" id="UP001597267">
    <property type="component" value="Unassembled WGS sequence"/>
</dbReference>
<dbReference type="InterPro" id="IPR016181">
    <property type="entry name" value="Acyl_CoA_acyltransferase"/>
</dbReference>
<dbReference type="Pfam" id="PF00583">
    <property type="entry name" value="Acetyltransf_1"/>
    <property type="match status" value="1"/>
</dbReference>
<feature type="domain" description="N-acetyltransferase" evidence="1">
    <location>
        <begin position="2"/>
        <end position="162"/>
    </location>
</feature>
<organism evidence="2 3">
    <name type="scientific">Agrilactobacillus yilanensis</name>
    <dbReference type="NCBI Taxonomy" id="2485997"/>
    <lineage>
        <taxon>Bacteria</taxon>
        <taxon>Bacillati</taxon>
        <taxon>Bacillota</taxon>
        <taxon>Bacilli</taxon>
        <taxon>Lactobacillales</taxon>
        <taxon>Lactobacillaceae</taxon>
        <taxon>Agrilactobacillus</taxon>
    </lineage>
</organism>
<keyword evidence="2" id="KW-0012">Acyltransferase</keyword>
<dbReference type="CDD" id="cd04301">
    <property type="entry name" value="NAT_SF"/>
    <property type="match status" value="1"/>
</dbReference>
<keyword evidence="2" id="KW-0808">Transferase</keyword>
<dbReference type="EMBL" id="JBHTOP010000006">
    <property type="protein sequence ID" value="MFD1671289.1"/>
    <property type="molecule type" value="Genomic_DNA"/>
</dbReference>
<name>A0ABW4J6K0_9LACO</name>
<sequence>MLKIDTAQIVQADEIKKLLNEAYAADKKIGIYFKAADVTTQQVRQHIQTTPTFVLSQDSKIIGTISVRLPWSANPGPYPCPHLGWIAVAPKYQGLGYAKQLIQWAEQHYVLEVLKAPGVTLGTAYEHPWLKRTYFKLGYHPLVIVDKFPDHRTLYLMKIFDEARLKAKMAPQVTQYYQHEILIS</sequence>
<accession>A0ABW4J6K0</accession>
<dbReference type="GO" id="GO:0016746">
    <property type="term" value="F:acyltransferase activity"/>
    <property type="evidence" value="ECO:0007669"/>
    <property type="project" value="UniProtKB-KW"/>
</dbReference>
<dbReference type="PROSITE" id="PS51186">
    <property type="entry name" value="GNAT"/>
    <property type="match status" value="1"/>
</dbReference>
<protein>
    <submittedName>
        <fullName evidence="2">GNAT family N-acetyltransferase</fullName>
        <ecNumber evidence="2">2.3.-.-</ecNumber>
    </submittedName>
</protein>
<evidence type="ECO:0000313" key="2">
    <source>
        <dbReference type="EMBL" id="MFD1671289.1"/>
    </source>
</evidence>
<comment type="caution">
    <text evidence="2">The sequence shown here is derived from an EMBL/GenBank/DDBJ whole genome shotgun (WGS) entry which is preliminary data.</text>
</comment>
<dbReference type="EC" id="2.3.-.-" evidence="2"/>
<evidence type="ECO:0000313" key="3">
    <source>
        <dbReference type="Proteomes" id="UP001597267"/>
    </source>
</evidence>
<evidence type="ECO:0000259" key="1">
    <source>
        <dbReference type="PROSITE" id="PS51186"/>
    </source>
</evidence>
<reference evidence="3" key="1">
    <citation type="journal article" date="2019" name="Int. J. Syst. Evol. Microbiol.">
        <title>The Global Catalogue of Microorganisms (GCM) 10K type strain sequencing project: providing services to taxonomists for standard genome sequencing and annotation.</title>
        <authorList>
            <consortium name="The Broad Institute Genomics Platform"/>
            <consortium name="The Broad Institute Genome Sequencing Center for Infectious Disease"/>
            <person name="Wu L."/>
            <person name="Ma J."/>
        </authorList>
    </citation>
    <scope>NUCLEOTIDE SEQUENCE [LARGE SCALE GENOMIC DNA]</scope>
    <source>
        <strain evidence="3">CCM 8896</strain>
    </source>
</reference>
<keyword evidence="3" id="KW-1185">Reference proteome</keyword>
<proteinExistence type="predicted"/>